<protein>
    <submittedName>
        <fullName evidence="1">Uncharacterized protein</fullName>
    </submittedName>
</protein>
<organism evidence="1 2">
    <name type="scientific">Hyperthermus butylicus (strain DSM 5456 / JCM 9403 / PLM1-5)</name>
    <dbReference type="NCBI Taxonomy" id="415426"/>
    <lineage>
        <taxon>Archaea</taxon>
        <taxon>Thermoproteota</taxon>
        <taxon>Thermoprotei</taxon>
        <taxon>Desulfurococcales</taxon>
        <taxon>Pyrodictiaceae</taxon>
        <taxon>Hyperthermus</taxon>
    </lineage>
</organism>
<dbReference type="eggNOG" id="arCOG06071">
    <property type="taxonomic scope" value="Archaea"/>
</dbReference>
<dbReference type="HOGENOM" id="CLU_160446_0_0_2"/>
<sequence>MEERARLYPNECVKRVVAFIPEGHMHARLIIELCDQKIILHEAAVAGIVRAYAMVALHPTRRAVELKAQRLSKRERKLGYAEWQLVETNRPEKEVLAEAMEVWGSAELVESHS</sequence>
<accession>A2BJH8</accession>
<proteinExistence type="predicted"/>
<gene>
    <name evidence="1" type="ordered locus">Hbut_0267</name>
</gene>
<evidence type="ECO:0000313" key="2">
    <source>
        <dbReference type="Proteomes" id="UP000002593"/>
    </source>
</evidence>
<keyword evidence="2" id="KW-1185">Reference proteome</keyword>
<dbReference type="OrthoDB" id="28012at2157"/>
<dbReference type="EnsemblBacteria" id="ABM80139">
    <property type="protein sequence ID" value="ABM80139"/>
    <property type="gene ID" value="Hbut_0267"/>
</dbReference>
<dbReference type="KEGG" id="hbu:Hbut_0267"/>
<dbReference type="Proteomes" id="UP000002593">
    <property type="component" value="Chromosome"/>
</dbReference>
<dbReference type="AlphaFoldDB" id="A2BJH8"/>
<dbReference type="EMBL" id="CP000493">
    <property type="protein sequence ID" value="ABM80139.1"/>
    <property type="molecule type" value="Genomic_DNA"/>
</dbReference>
<evidence type="ECO:0000313" key="1">
    <source>
        <dbReference type="EMBL" id="ABM80139.1"/>
    </source>
</evidence>
<reference evidence="1 2" key="1">
    <citation type="journal article" date="2007" name="Archaea">
        <title>The genome of Hyperthermus butylicus: a sulfur-reducing, peptide fermenting, neutrophilic Crenarchaeote growing up to 108 degrees C.</title>
        <authorList>
            <person name="Brugger K."/>
            <person name="Chen L."/>
            <person name="Stark M."/>
            <person name="Zibat A."/>
            <person name="Redder P."/>
            <person name="Ruepp A."/>
            <person name="Awayez M."/>
            <person name="She Q."/>
            <person name="Garrett R.A."/>
            <person name="Klenk H.P."/>
        </authorList>
    </citation>
    <scope>NUCLEOTIDE SEQUENCE [LARGE SCALE GENOMIC DNA]</scope>
    <source>
        <strain evidence="2">DSM 5456 / JCM 9403 / PLM1-5</strain>
    </source>
</reference>
<name>A2BJH8_HYPBU</name>